<dbReference type="Gene3D" id="3.30.420.10">
    <property type="entry name" value="Ribonuclease H-like superfamily/Ribonuclease H"/>
    <property type="match status" value="1"/>
</dbReference>
<keyword evidence="10" id="KW-0963">Cytoplasm</keyword>
<comment type="catalytic activity">
    <reaction evidence="1 10">
        <text>Endonucleolytic cleavage to 5'-phosphomonoester.</text>
        <dbReference type="EC" id="3.1.26.4"/>
    </reaction>
</comment>
<evidence type="ECO:0000256" key="8">
    <source>
        <dbReference type="ARBA" id="ARBA00022801"/>
    </source>
</evidence>
<evidence type="ECO:0000313" key="12">
    <source>
        <dbReference type="EMBL" id="AEZ59608.1"/>
    </source>
</evidence>
<dbReference type="EMBL" id="CP002376">
    <property type="protein sequence ID" value="AEZ59608.1"/>
    <property type="molecule type" value="Genomic_DNA"/>
</dbReference>
<dbReference type="CDD" id="cd09278">
    <property type="entry name" value="RNase_HI_prokaryote_like"/>
    <property type="match status" value="1"/>
</dbReference>
<comment type="cofactor">
    <cofactor evidence="10">
        <name>Mg(2+)</name>
        <dbReference type="ChEBI" id="CHEBI:18420"/>
    </cofactor>
    <text evidence="10">Binds 1 Mg(2+) ion per subunit. May bind a second metal ion at a regulatory site, or after substrate binding.</text>
</comment>
<dbReference type="GO" id="GO:0000287">
    <property type="term" value="F:magnesium ion binding"/>
    <property type="evidence" value="ECO:0007669"/>
    <property type="project" value="UniProtKB-UniRule"/>
</dbReference>
<keyword evidence="7 10" id="KW-0255">Endonuclease</keyword>
<evidence type="ECO:0000256" key="3">
    <source>
        <dbReference type="ARBA" id="ARBA00011245"/>
    </source>
</evidence>
<dbReference type="GO" id="GO:0043137">
    <property type="term" value="P:DNA replication, removal of RNA primer"/>
    <property type="evidence" value="ECO:0007669"/>
    <property type="project" value="TreeGrafter"/>
</dbReference>
<evidence type="ECO:0000256" key="5">
    <source>
        <dbReference type="ARBA" id="ARBA00022722"/>
    </source>
</evidence>
<keyword evidence="5 10" id="KW-0540">Nuclease</keyword>
<proteinExistence type="inferred from homology"/>
<keyword evidence="6 10" id="KW-0479">Metal-binding</keyword>
<dbReference type="InterPro" id="IPR036397">
    <property type="entry name" value="RNaseH_sf"/>
</dbReference>
<organism evidence="12 13">
    <name type="scientific">Treponema pallidum subsp. pertenue (strain Gauthier)</name>
    <dbReference type="NCBI Taxonomy" id="491080"/>
    <lineage>
        <taxon>Bacteria</taxon>
        <taxon>Pseudomonadati</taxon>
        <taxon>Spirochaetota</taxon>
        <taxon>Spirochaetia</taxon>
        <taxon>Spirochaetales</taxon>
        <taxon>Treponemataceae</taxon>
        <taxon>Treponema</taxon>
    </lineage>
</organism>
<dbReference type="KEGG" id="tpg:TPEGAU_0353"/>
<dbReference type="PANTHER" id="PTHR10642">
    <property type="entry name" value="RIBONUCLEASE H1"/>
    <property type="match status" value="1"/>
</dbReference>
<dbReference type="GeneID" id="93876132"/>
<dbReference type="InterPro" id="IPR012337">
    <property type="entry name" value="RNaseH-like_sf"/>
</dbReference>
<accession>A0AAU8Q7M8</accession>
<evidence type="ECO:0000259" key="11">
    <source>
        <dbReference type="PROSITE" id="PS50879"/>
    </source>
</evidence>
<evidence type="ECO:0000256" key="9">
    <source>
        <dbReference type="ARBA" id="ARBA00022842"/>
    </source>
</evidence>
<dbReference type="InterPro" id="IPR022892">
    <property type="entry name" value="RNaseHI"/>
</dbReference>
<dbReference type="AlphaFoldDB" id="A0AAU8Q7M8"/>
<keyword evidence="9 10" id="KW-0460">Magnesium</keyword>
<keyword evidence="8 10" id="KW-0378">Hydrolase</keyword>
<dbReference type="RefSeq" id="WP_014342386.1">
    <property type="nucleotide sequence ID" value="NC_016843.1"/>
</dbReference>
<evidence type="ECO:0000256" key="6">
    <source>
        <dbReference type="ARBA" id="ARBA00022723"/>
    </source>
</evidence>
<reference evidence="13" key="1">
    <citation type="journal article" date="2012" name="PLoS Negl. Trop. Dis.">
        <title>Whole genome sequences of three Treponema pallidum ssp. pertenue strains: yaws and syphilis treponemes differ in less than 0.2% of the genome sequence.</title>
        <authorList>
            <person name="Cejkova D."/>
            <person name="Zobanikova M."/>
            <person name="Chen L."/>
            <person name="Pospisilova P."/>
            <person name="Strouhal M."/>
            <person name="Qin X."/>
            <person name="Mikalova L."/>
            <person name="Norris S.J."/>
            <person name="Muzny D.M."/>
            <person name="Gibbs R.A."/>
            <person name="Fulton L.L."/>
            <person name="Sodergren E."/>
            <person name="Weinstock G.M."/>
            <person name="Smajs D."/>
        </authorList>
    </citation>
    <scope>NUCLEOTIDE SEQUENCE [LARGE SCALE GENOMIC DNA]</scope>
    <source>
        <strain evidence="13">Gauthier</strain>
    </source>
</reference>
<sequence length="169" mass="18175">MNAHAALTLYTDGACLGNPGPGGWAFALVPSDVPFLETGQTAPEAAAFTRSGSAYPSTNNRMELCAVINALQEAHGRAAEAVVVVTDSQYVRKGITQWIHTWKHNGWKTAAKQPVKNKDLWEALSALADALSVEWRWVKGHAGDPYNELCDRLATDAARRAAQSTADCP</sequence>
<name>A0AAU8Q7M8_TREPG</name>
<feature type="binding site" evidence="10">
    <location>
        <position position="87"/>
    </location>
    <ligand>
        <name>Mg(2+)</name>
        <dbReference type="ChEBI" id="CHEBI:18420"/>
        <label>1</label>
    </ligand>
</feature>
<dbReference type="PROSITE" id="PS50879">
    <property type="entry name" value="RNASE_H_1"/>
    <property type="match status" value="1"/>
</dbReference>
<evidence type="ECO:0000256" key="4">
    <source>
        <dbReference type="ARBA" id="ARBA00012180"/>
    </source>
</evidence>
<dbReference type="GO" id="GO:0005737">
    <property type="term" value="C:cytoplasm"/>
    <property type="evidence" value="ECO:0007669"/>
    <property type="project" value="UniProtKB-SubCell"/>
</dbReference>
<evidence type="ECO:0000256" key="2">
    <source>
        <dbReference type="ARBA" id="ARBA00005300"/>
    </source>
</evidence>
<protein>
    <recommendedName>
        <fullName evidence="4 10">Ribonuclease H</fullName>
        <shortName evidence="10">RNase H</shortName>
        <ecNumber evidence="4 10">3.1.26.4</ecNumber>
    </recommendedName>
</protein>
<evidence type="ECO:0000256" key="10">
    <source>
        <dbReference type="HAMAP-Rule" id="MF_00042"/>
    </source>
</evidence>
<comment type="subunit">
    <text evidence="3 10">Monomer.</text>
</comment>
<comment type="subcellular location">
    <subcellularLocation>
        <location evidence="10">Cytoplasm</location>
    </subcellularLocation>
</comment>
<dbReference type="GO" id="GO:0003676">
    <property type="term" value="F:nucleic acid binding"/>
    <property type="evidence" value="ECO:0007669"/>
    <property type="project" value="InterPro"/>
</dbReference>
<evidence type="ECO:0000313" key="13">
    <source>
        <dbReference type="Proteomes" id="UP000008192"/>
    </source>
</evidence>
<dbReference type="GO" id="GO:0004523">
    <property type="term" value="F:RNA-DNA hybrid ribonuclease activity"/>
    <property type="evidence" value="ECO:0007669"/>
    <property type="project" value="UniProtKB-UniRule"/>
</dbReference>
<feature type="binding site" evidence="10">
    <location>
        <position position="151"/>
    </location>
    <ligand>
        <name>Mg(2+)</name>
        <dbReference type="ChEBI" id="CHEBI:18420"/>
        <label>2</label>
    </ligand>
</feature>
<feature type="binding site" evidence="10">
    <location>
        <position position="12"/>
    </location>
    <ligand>
        <name>Mg(2+)</name>
        <dbReference type="ChEBI" id="CHEBI:18420"/>
        <label>1</label>
    </ligand>
</feature>
<dbReference type="EC" id="3.1.26.4" evidence="4 10"/>
<dbReference type="InterPro" id="IPR050092">
    <property type="entry name" value="RNase_H"/>
</dbReference>
<evidence type="ECO:0000256" key="7">
    <source>
        <dbReference type="ARBA" id="ARBA00022759"/>
    </source>
</evidence>
<dbReference type="SUPFAM" id="SSF53098">
    <property type="entry name" value="Ribonuclease H-like"/>
    <property type="match status" value="1"/>
</dbReference>
<dbReference type="InterPro" id="IPR002156">
    <property type="entry name" value="RNaseH_domain"/>
</dbReference>
<feature type="binding site" evidence="10">
    <location>
        <position position="12"/>
    </location>
    <ligand>
        <name>Mg(2+)</name>
        <dbReference type="ChEBI" id="CHEBI:18420"/>
        <label>2</label>
    </ligand>
</feature>
<dbReference type="Proteomes" id="UP000008192">
    <property type="component" value="Chromosome"/>
</dbReference>
<evidence type="ECO:0000256" key="1">
    <source>
        <dbReference type="ARBA" id="ARBA00000077"/>
    </source>
</evidence>
<feature type="binding site" evidence="10">
    <location>
        <position position="63"/>
    </location>
    <ligand>
        <name>Mg(2+)</name>
        <dbReference type="ChEBI" id="CHEBI:18420"/>
        <label>1</label>
    </ligand>
</feature>
<dbReference type="Pfam" id="PF00075">
    <property type="entry name" value="RNase_H"/>
    <property type="match status" value="1"/>
</dbReference>
<feature type="domain" description="RNase H type-1" evidence="11">
    <location>
        <begin position="3"/>
        <end position="159"/>
    </location>
</feature>
<comment type="function">
    <text evidence="10">Endonuclease that specifically degrades the RNA of RNA-DNA hybrids.</text>
</comment>
<gene>
    <name evidence="10 12" type="primary">rnhA</name>
    <name evidence="12" type="ordered locus">TPEGAU_0353</name>
</gene>
<comment type="similarity">
    <text evidence="2 10">Belongs to the RNase H family.</text>
</comment>
<dbReference type="PANTHER" id="PTHR10642:SF26">
    <property type="entry name" value="RIBONUCLEASE H1"/>
    <property type="match status" value="1"/>
</dbReference>
<dbReference type="HAMAP" id="MF_00042">
    <property type="entry name" value="RNase_H"/>
    <property type="match status" value="1"/>
</dbReference>
<dbReference type="NCBIfam" id="NF001236">
    <property type="entry name" value="PRK00203.1"/>
    <property type="match status" value="1"/>
</dbReference>